<protein>
    <recommendedName>
        <fullName evidence="3">1,4-dihydroxy-2-naphthoyl-CoA synthase</fullName>
        <ecNumber evidence="3">4.1.3.36</ecNumber>
    </recommendedName>
</protein>
<dbReference type="NCBIfam" id="TIGR01929">
    <property type="entry name" value="menB"/>
    <property type="match status" value="1"/>
</dbReference>
<dbReference type="CDD" id="cd06558">
    <property type="entry name" value="crotonase-like"/>
    <property type="match status" value="1"/>
</dbReference>
<sequence>MSSAKDSQSRRRLGVVSSHLGSSDTSGIPEMRSYHVNACTGGRDSVVPHASATGQSSSYSRVHGHVSTHNVEWIGIPSVGGSSLQETIYKKSKGEGIAMIMINRESKRNAFTPLTIKELSMCFADARDDPQVGVIILTGAGDLAFCSGGDQSVRGKGGYVGADGVPRLNVLDLQIQIRRLPKPVIAMVAGYAVGGGNILQMVCDITIAADNAVFGQTGPKVGSFDAGYGSTHMARLVGQKKAREIWFLCRLYSAKEALEMGLVNTVVPLCDLEKTTIQWSREMLKNSPTALRLIKSALNAAEDGQAGIQQLGGDATMLFYQSEEGDEGRKAFLEKRPPNFESFKRNP</sequence>
<evidence type="ECO:0000256" key="4">
    <source>
        <dbReference type="RuleBase" id="RU003707"/>
    </source>
</evidence>
<feature type="region of interest" description="Disordered" evidence="5">
    <location>
        <begin position="328"/>
        <end position="347"/>
    </location>
</feature>
<dbReference type="PANTHER" id="PTHR43113:SF1">
    <property type="entry name" value="1,4-DIHYDROXY-2-NAPHTHOYL-COA SYNTHASE, PEROXISOMAL"/>
    <property type="match status" value="1"/>
</dbReference>
<name>A0A7S1CX07_9CHLO</name>
<dbReference type="Gene3D" id="1.10.12.10">
    <property type="entry name" value="Lyase 2-enoyl-coa Hydratase, Chain A, domain 2"/>
    <property type="match status" value="1"/>
</dbReference>
<evidence type="ECO:0000256" key="1">
    <source>
        <dbReference type="ARBA" id="ARBA00000177"/>
    </source>
</evidence>
<dbReference type="InterPro" id="IPR010198">
    <property type="entry name" value="DHNA-CoA_synthase_MenB"/>
</dbReference>
<dbReference type="EC" id="4.1.3.36" evidence="3"/>
<dbReference type="Gene3D" id="3.90.226.10">
    <property type="entry name" value="2-enoyl-CoA Hydratase, Chain A, domain 1"/>
    <property type="match status" value="1"/>
</dbReference>
<dbReference type="InterPro" id="IPR029045">
    <property type="entry name" value="ClpP/crotonase-like_dom_sf"/>
</dbReference>
<dbReference type="SUPFAM" id="SSF52096">
    <property type="entry name" value="ClpP/crotonase"/>
    <property type="match status" value="1"/>
</dbReference>
<dbReference type="PANTHER" id="PTHR43113">
    <property type="entry name" value="NUCLEOSIDE-DIPHOSPHATE-SUGAR EPIMERASE"/>
    <property type="match status" value="1"/>
</dbReference>
<evidence type="ECO:0000256" key="2">
    <source>
        <dbReference type="ARBA" id="ARBA00023239"/>
    </source>
</evidence>
<dbReference type="InterPro" id="IPR018376">
    <property type="entry name" value="Enoyl-CoA_hyd/isom_CS"/>
</dbReference>
<gene>
    <name evidence="6" type="ORF">POKL1161_LOCUS1047</name>
</gene>
<organism evidence="6">
    <name type="scientific">Picochlorum oklahomense</name>
    <dbReference type="NCBI Taxonomy" id="249345"/>
    <lineage>
        <taxon>Eukaryota</taxon>
        <taxon>Viridiplantae</taxon>
        <taxon>Chlorophyta</taxon>
        <taxon>core chlorophytes</taxon>
        <taxon>Trebouxiophyceae</taxon>
        <taxon>Trebouxiophyceae incertae sedis</taxon>
        <taxon>Picochlorum</taxon>
    </lineage>
</organism>
<dbReference type="Pfam" id="PF00378">
    <property type="entry name" value="ECH_1"/>
    <property type="match status" value="1"/>
</dbReference>
<reference evidence="6" key="1">
    <citation type="submission" date="2021-01" db="EMBL/GenBank/DDBJ databases">
        <authorList>
            <person name="Corre E."/>
            <person name="Pelletier E."/>
            <person name="Niang G."/>
            <person name="Scheremetjew M."/>
            <person name="Finn R."/>
            <person name="Kale V."/>
            <person name="Holt S."/>
            <person name="Cochrane G."/>
            <person name="Meng A."/>
            <person name="Brown T."/>
            <person name="Cohen L."/>
        </authorList>
    </citation>
    <scope>NUCLEOTIDE SEQUENCE</scope>
    <source>
        <strain evidence="6">CCMP2329</strain>
    </source>
</reference>
<accession>A0A7S1CX07</accession>
<keyword evidence="2" id="KW-0456">Lyase</keyword>
<evidence type="ECO:0000256" key="3">
    <source>
        <dbReference type="ARBA" id="ARBA00066833"/>
    </source>
</evidence>
<feature type="region of interest" description="Disordered" evidence="5">
    <location>
        <begin position="1"/>
        <end position="28"/>
    </location>
</feature>
<dbReference type="AlphaFoldDB" id="A0A7S1CX07"/>
<comment type="catalytic activity">
    <reaction evidence="1">
        <text>2-succinylbenzoyl-CoA + H(+) = 1,4-dihydroxy-2-naphthoyl-CoA + H2O</text>
        <dbReference type="Rhea" id="RHEA:26562"/>
        <dbReference type="ChEBI" id="CHEBI:15377"/>
        <dbReference type="ChEBI" id="CHEBI:15378"/>
        <dbReference type="ChEBI" id="CHEBI:57364"/>
        <dbReference type="ChEBI" id="CHEBI:58897"/>
        <dbReference type="EC" id="4.1.3.36"/>
    </reaction>
</comment>
<dbReference type="HAMAP" id="MF_01934">
    <property type="entry name" value="MenB"/>
    <property type="match status" value="1"/>
</dbReference>
<dbReference type="NCBIfam" id="NF005637">
    <property type="entry name" value="PRK07396.1"/>
    <property type="match status" value="1"/>
</dbReference>
<evidence type="ECO:0000256" key="5">
    <source>
        <dbReference type="SAM" id="MobiDB-lite"/>
    </source>
</evidence>
<evidence type="ECO:0000313" key="6">
    <source>
        <dbReference type="EMBL" id="CAD8928694.1"/>
    </source>
</evidence>
<dbReference type="GO" id="GO:0009234">
    <property type="term" value="P:menaquinone biosynthetic process"/>
    <property type="evidence" value="ECO:0007669"/>
    <property type="project" value="InterPro"/>
</dbReference>
<dbReference type="GO" id="GO:0005829">
    <property type="term" value="C:cytosol"/>
    <property type="evidence" value="ECO:0007669"/>
    <property type="project" value="TreeGrafter"/>
</dbReference>
<dbReference type="FunFam" id="3.90.226.10:FF:000003">
    <property type="entry name" value="1,4-dihydroxy-2-naphthoyl-CoA synthase"/>
    <property type="match status" value="1"/>
</dbReference>
<comment type="similarity">
    <text evidence="4">Belongs to the enoyl-CoA hydratase/isomerase family.</text>
</comment>
<dbReference type="InterPro" id="IPR014748">
    <property type="entry name" value="Enoyl-CoA_hydra_C"/>
</dbReference>
<dbReference type="EMBL" id="HBFV01001468">
    <property type="protein sequence ID" value="CAD8928694.1"/>
    <property type="molecule type" value="Transcribed_RNA"/>
</dbReference>
<proteinExistence type="inferred from homology"/>
<dbReference type="InterPro" id="IPR001753">
    <property type="entry name" value="Enoyl-CoA_hydra/iso"/>
</dbReference>
<dbReference type="GO" id="GO:0008935">
    <property type="term" value="F:1,4-dihydroxy-2-naphthoyl-CoA synthase activity"/>
    <property type="evidence" value="ECO:0007669"/>
    <property type="project" value="UniProtKB-EC"/>
</dbReference>
<dbReference type="PROSITE" id="PS00166">
    <property type="entry name" value="ENOYL_COA_HYDRATASE"/>
    <property type="match status" value="1"/>
</dbReference>